<evidence type="ECO:0000256" key="1">
    <source>
        <dbReference type="ARBA" id="ARBA00022737"/>
    </source>
</evidence>
<dbReference type="InterPro" id="IPR011990">
    <property type="entry name" value="TPR-like_helical_dom_sf"/>
</dbReference>
<evidence type="ECO:0000313" key="3">
    <source>
        <dbReference type="EMBL" id="CAG8645988.1"/>
    </source>
</evidence>
<name>A0A9N9GZN0_9GLOM</name>
<evidence type="ECO:0000313" key="4">
    <source>
        <dbReference type="Proteomes" id="UP000789508"/>
    </source>
</evidence>
<dbReference type="EMBL" id="CAJVPS010008860">
    <property type="protein sequence ID" value="CAG8645988.1"/>
    <property type="molecule type" value="Genomic_DNA"/>
</dbReference>
<dbReference type="Gene3D" id="1.25.40.10">
    <property type="entry name" value="Tetratricopeptide repeat domain"/>
    <property type="match status" value="2"/>
</dbReference>
<keyword evidence="1" id="KW-0677">Repeat</keyword>
<dbReference type="PANTHER" id="PTHR47936">
    <property type="entry name" value="PPR_LONG DOMAIN-CONTAINING PROTEIN"/>
    <property type="match status" value="1"/>
</dbReference>
<dbReference type="Pfam" id="PF13812">
    <property type="entry name" value="PPR_3"/>
    <property type="match status" value="1"/>
</dbReference>
<keyword evidence="4" id="KW-1185">Reference proteome</keyword>
<protein>
    <submittedName>
        <fullName evidence="3">14357_t:CDS:1</fullName>
    </submittedName>
</protein>
<dbReference type="Pfam" id="PF01535">
    <property type="entry name" value="PPR"/>
    <property type="match status" value="1"/>
</dbReference>
<dbReference type="NCBIfam" id="TIGR00756">
    <property type="entry name" value="PPR"/>
    <property type="match status" value="1"/>
</dbReference>
<dbReference type="PANTHER" id="PTHR47936:SF1">
    <property type="entry name" value="PENTATRICOPEPTIDE REPEAT-CONTAINING PROTEIN GUN1, CHLOROPLASTIC"/>
    <property type="match status" value="1"/>
</dbReference>
<reference evidence="3" key="1">
    <citation type="submission" date="2021-06" db="EMBL/GenBank/DDBJ databases">
        <authorList>
            <person name="Kallberg Y."/>
            <person name="Tangrot J."/>
            <person name="Rosling A."/>
        </authorList>
    </citation>
    <scope>NUCLEOTIDE SEQUENCE</scope>
    <source>
        <strain evidence="3">FL130A</strain>
    </source>
</reference>
<dbReference type="InterPro" id="IPR002885">
    <property type="entry name" value="PPR_rpt"/>
</dbReference>
<evidence type="ECO:0000256" key="2">
    <source>
        <dbReference type="PROSITE-ProRule" id="PRU00708"/>
    </source>
</evidence>
<dbReference type="AlphaFoldDB" id="A0A9N9GZN0"/>
<proteinExistence type="predicted"/>
<accession>A0A9N9GZN0</accession>
<sequence>MAFTQLFQHKKILKSIVKPYSILASLQLKHLGKNVSFFSTHWPRGLKTTRILFNPACCNDNTTTIASETSICHPFTLLTKSPEYWIDEFRRCKDFEQLHSAATRFFYYKTEFNKHSNAALDLKVYIAALNVCRRLVRTTNSKKIAKGENKSSFPVLNETMQKFWIDIPKKSYTTKDILKLARRFFDHVNINSREHLLYTHYMAVLACAGHVNTIYTLLEDMQEQDIRPNSYAYKHFINACVNSGDLERAFNMIDTPAEVVSSAAATESVGHYSHQPSLFKFLLSRDSNWVKAATTLGWGLIFGKCILYSSCITDDGIFDNVLLEANSDQLAILTFGICSLIGMRYFSLNLIGDSKSLSLVLEGRYTPENVEYPRHFLNTSSTNSGTNTGALSSSKNLNSDYLYPEKLRRNLYCTMINSLLKNRQLDDALQVFSRMIEKKLPLDYVNYKKFIESLCQAERLHDAVEVTLYAKCQGKQLSPSNELLPIIQTYQRKNDNEGLERFYNIVM</sequence>
<gene>
    <name evidence="3" type="ORF">ALEPTO_LOCUS9864</name>
</gene>
<feature type="repeat" description="PPR" evidence="2">
    <location>
        <begin position="408"/>
        <end position="442"/>
    </location>
</feature>
<dbReference type="Proteomes" id="UP000789508">
    <property type="component" value="Unassembled WGS sequence"/>
</dbReference>
<organism evidence="3 4">
    <name type="scientific">Ambispora leptoticha</name>
    <dbReference type="NCBI Taxonomy" id="144679"/>
    <lineage>
        <taxon>Eukaryota</taxon>
        <taxon>Fungi</taxon>
        <taxon>Fungi incertae sedis</taxon>
        <taxon>Mucoromycota</taxon>
        <taxon>Glomeromycotina</taxon>
        <taxon>Glomeromycetes</taxon>
        <taxon>Archaeosporales</taxon>
        <taxon>Ambisporaceae</taxon>
        <taxon>Ambispora</taxon>
    </lineage>
</organism>
<dbReference type="PROSITE" id="PS51375">
    <property type="entry name" value="PPR"/>
    <property type="match status" value="1"/>
</dbReference>
<dbReference type="OrthoDB" id="185373at2759"/>
<comment type="caution">
    <text evidence="3">The sequence shown here is derived from an EMBL/GenBank/DDBJ whole genome shotgun (WGS) entry which is preliminary data.</text>
</comment>